<dbReference type="InterPro" id="IPR003743">
    <property type="entry name" value="Zf-RING_7"/>
</dbReference>
<keyword evidence="1" id="KW-0175">Coiled coil</keyword>
<proteinExistence type="predicted"/>
<evidence type="ECO:0000313" key="5">
    <source>
        <dbReference type="Proteomes" id="UP000192611"/>
    </source>
</evidence>
<dbReference type="EMBL" id="NATQ01000055">
    <property type="protein sequence ID" value="OQX90430.1"/>
    <property type="molecule type" value="Genomic_DNA"/>
</dbReference>
<feature type="domain" description="CT398-like coiled coil hairpin" evidence="3">
    <location>
        <begin position="12"/>
        <end position="186"/>
    </location>
</feature>
<accession>A0A1W9S2A9</accession>
<dbReference type="Pfam" id="PF02591">
    <property type="entry name" value="Zn_ribbon_9"/>
    <property type="match status" value="1"/>
</dbReference>
<evidence type="ECO:0000313" key="4">
    <source>
        <dbReference type="EMBL" id="OQX90430.1"/>
    </source>
</evidence>
<dbReference type="PANTHER" id="PTHR39082">
    <property type="entry name" value="PHOSPHOLIPASE C-BETA-2-RELATED"/>
    <property type="match status" value="1"/>
</dbReference>
<sequence length="241" mass="28564">MNETLFLIVSLGEVDTRIDTARKELENLPLQISKKFNELKTLQEELEDIKTRLEETKRQRIRKERNLEETQSLLNKYQKQLFEVKTNEEYTAILKEIDNTRNDISVLEDEVIMLLEEIDNYEESIKKLEGSIESKRRDVNAFRDFSKQRENELKKTIDELTIERERLAGRIDKMILSRYERTREHNQGRATAIVVDGVCQNCFVNLPPQLVNRVILGETVERCPNCACYLYHKDDEEHKDE</sequence>
<feature type="domain" description="C4-type zinc ribbon" evidence="2">
    <location>
        <begin position="198"/>
        <end position="230"/>
    </location>
</feature>
<dbReference type="PANTHER" id="PTHR39082:SF1">
    <property type="entry name" value="SCAVENGER RECEPTOR CLASS A MEMBER 3"/>
    <property type="match status" value="1"/>
</dbReference>
<dbReference type="SUPFAM" id="SSF57997">
    <property type="entry name" value="Tropomyosin"/>
    <property type="match status" value="1"/>
</dbReference>
<dbReference type="InterPro" id="IPR052376">
    <property type="entry name" value="Oxidative_Scav/Glycosyltrans"/>
</dbReference>
<evidence type="ECO:0000259" key="3">
    <source>
        <dbReference type="Pfam" id="PF24481"/>
    </source>
</evidence>
<evidence type="ECO:0000259" key="2">
    <source>
        <dbReference type="Pfam" id="PF02591"/>
    </source>
</evidence>
<name>A0A1W9S2A9_9BACT</name>
<dbReference type="Proteomes" id="UP000192611">
    <property type="component" value="Unassembled WGS sequence"/>
</dbReference>
<evidence type="ECO:0000256" key="1">
    <source>
        <dbReference type="SAM" id="Coils"/>
    </source>
</evidence>
<dbReference type="InterPro" id="IPR056003">
    <property type="entry name" value="CT398_CC_hairpin"/>
</dbReference>
<dbReference type="Pfam" id="PF24481">
    <property type="entry name" value="CT398_CC"/>
    <property type="match status" value="1"/>
</dbReference>
<feature type="coiled-coil region" evidence="1">
    <location>
        <begin position="32"/>
        <end position="170"/>
    </location>
</feature>
<organism evidence="4 5">
    <name type="scientific">Candidatus Coatesbacteria bacterium 4484_99</name>
    <dbReference type="NCBI Taxonomy" id="1970774"/>
    <lineage>
        <taxon>Bacteria</taxon>
        <taxon>Candidatus Coatesiibacteriota</taxon>
    </lineage>
</organism>
<dbReference type="AlphaFoldDB" id="A0A1W9S2A9"/>
<protein>
    <submittedName>
        <fullName evidence="4">Uncharacterized protein</fullName>
    </submittedName>
</protein>
<dbReference type="Gene3D" id="1.10.287.1490">
    <property type="match status" value="1"/>
</dbReference>
<reference evidence="5" key="1">
    <citation type="submission" date="2017-03" db="EMBL/GenBank/DDBJ databases">
        <title>Novel pathways for hydrocarbon cycling and metabolic interdependencies in hydrothermal sediment communities.</title>
        <authorList>
            <person name="Dombrowski N."/>
            <person name="Seitz K."/>
            <person name="Teske A."/>
            <person name="Baker B."/>
        </authorList>
    </citation>
    <scope>NUCLEOTIDE SEQUENCE [LARGE SCALE GENOMIC DNA]</scope>
</reference>
<comment type="caution">
    <text evidence="4">The sequence shown here is derived from an EMBL/GenBank/DDBJ whole genome shotgun (WGS) entry which is preliminary data.</text>
</comment>
<gene>
    <name evidence="4" type="ORF">B6D57_03200</name>
</gene>